<evidence type="ECO:0000256" key="1">
    <source>
        <dbReference type="ARBA" id="ARBA00001971"/>
    </source>
</evidence>
<dbReference type="Gene3D" id="1.10.630.10">
    <property type="entry name" value="Cytochrome P450"/>
    <property type="match status" value="1"/>
</dbReference>
<gene>
    <name evidence="9" type="ORF">OHK93_008329</name>
</gene>
<dbReference type="GO" id="GO:0005506">
    <property type="term" value="F:iron ion binding"/>
    <property type="evidence" value="ECO:0007669"/>
    <property type="project" value="InterPro"/>
</dbReference>
<dbReference type="InterPro" id="IPR002401">
    <property type="entry name" value="Cyt_P450_E_grp-I"/>
</dbReference>
<dbReference type="PANTHER" id="PTHR24305">
    <property type="entry name" value="CYTOCHROME P450"/>
    <property type="match status" value="1"/>
</dbReference>
<proteinExistence type="predicted"/>
<dbReference type="Proteomes" id="UP001161017">
    <property type="component" value="Unassembled WGS sequence"/>
</dbReference>
<evidence type="ECO:0000256" key="3">
    <source>
        <dbReference type="ARBA" id="ARBA00022617"/>
    </source>
</evidence>
<evidence type="ECO:0000256" key="7">
    <source>
        <dbReference type="ARBA" id="ARBA00023033"/>
    </source>
</evidence>
<dbReference type="SUPFAM" id="SSF48264">
    <property type="entry name" value="Cytochrome P450"/>
    <property type="match status" value="1"/>
</dbReference>
<evidence type="ECO:0000256" key="8">
    <source>
        <dbReference type="PIRSR" id="PIRSR602401-1"/>
    </source>
</evidence>
<comment type="caution">
    <text evidence="9">The sequence shown here is derived from an EMBL/GenBank/DDBJ whole genome shotgun (WGS) entry which is preliminary data.</text>
</comment>
<keyword evidence="6 8" id="KW-0408">Iron</keyword>
<evidence type="ECO:0000313" key="9">
    <source>
        <dbReference type="EMBL" id="MDI1489051.1"/>
    </source>
</evidence>
<dbReference type="EMBL" id="JAPUFD010000008">
    <property type="protein sequence ID" value="MDI1489051.1"/>
    <property type="molecule type" value="Genomic_DNA"/>
</dbReference>
<protein>
    <recommendedName>
        <fullName evidence="11">Cytochrome P450</fullName>
    </recommendedName>
</protein>
<dbReference type="InterPro" id="IPR050121">
    <property type="entry name" value="Cytochrome_P450_monoxygenase"/>
</dbReference>
<keyword evidence="7" id="KW-0503">Monooxygenase</keyword>
<keyword evidence="3 8" id="KW-0349">Heme</keyword>
<dbReference type="PRINTS" id="PR00463">
    <property type="entry name" value="EP450I"/>
</dbReference>
<evidence type="ECO:0000313" key="10">
    <source>
        <dbReference type="Proteomes" id="UP001161017"/>
    </source>
</evidence>
<dbReference type="PRINTS" id="PR00385">
    <property type="entry name" value="P450"/>
</dbReference>
<dbReference type="CDD" id="cd11051">
    <property type="entry name" value="CYP59-like"/>
    <property type="match status" value="1"/>
</dbReference>
<evidence type="ECO:0000256" key="6">
    <source>
        <dbReference type="ARBA" id="ARBA00023004"/>
    </source>
</evidence>
<dbReference type="InterPro" id="IPR001128">
    <property type="entry name" value="Cyt_P450"/>
</dbReference>
<keyword evidence="5" id="KW-0560">Oxidoreductase</keyword>
<evidence type="ECO:0000256" key="2">
    <source>
        <dbReference type="ARBA" id="ARBA00005179"/>
    </source>
</evidence>
<sequence>MEGQTWKTWRNIFNPGFASAHLMTLTPVIVKETLILCDVLRSFDRCGQVFQMKRLTDPWTMDIIGKVVLDTQLNTQTSENTMVNALKRQMRWLPFLGQLNPWERWHPFRPLVHWCNARTMNEYLYPELDRQIATFRAQSSEPTKSIVRLALQTYLAQDDSPKDVDETFKTFAISQIKQFLFSGYDTTSSTVCYMFYLLSTHPAVLDRVRDEHDRTLGSSLDQKVQKLKEEPYVLNQLPYSLAVCKETLRLFPTASTLRAGEPGFQVQDGQGRLLPTEGFMVWGISQHLHRDKTYWDQPDVFRPDRWLVGPEDPRYPVKGAWRPFEFGPRNCIGQELALIDMKIAMVLVLSMFDIAIAYTEIDRQKPRRPNNVNGERAYQATVGAPSGGLPCRIKVRETKAEGLI</sequence>
<comment type="cofactor">
    <cofactor evidence="1 8">
        <name>heme</name>
        <dbReference type="ChEBI" id="CHEBI:30413"/>
    </cofactor>
</comment>
<evidence type="ECO:0008006" key="11">
    <source>
        <dbReference type="Google" id="ProtNLM"/>
    </source>
</evidence>
<keyword evidence="4 8" id="KW-0479">Metal-binding</keyword>
<dbReference type="GO" id="GO:0020037">
    <property type="term" value="F:heme binding"/>
    <property type="evidence" value="ECO:0007669"/>
    <property type="project" value="InterPro"/>
</dbReference>
<reference evidence="9" key="1">
    <citation type="journal article" date="2023" name="Genome Biol. Evol.">
        <title>First Whole Genome Sequence and Flow Cytometry Genome Size Data for the Lichen-Forming Fungus Ramalina farinacea (Ascomycota).</title>
        <authorList>
            <person name="Llewellyn T."/>
            <person name="Mian S."/>
            <person name="Hill R."/>
            <person name="Leitch I.J."/>
            <person name="Gaya E."/>
        </authorList>
    </citation>
    <scope>NUCLEOTIDE SEQUENCE</scope>
    <source>
        <strain evidence="9">LIQ254RAFAR</strain>
    </source>
</reference>
<dbReference type="PANTHER" id="PTHR24305:SF107">
    <property type="entry name" value="P450, PUTATIVE (EUROFUNG)-RELATED"/>
    <property type="match status" value="1"/>
</dbReference>
<keyword evidence="10" id="KW-1185">Reference proteome</keyword>
<evidence type="ECO:0000256" key="5">
    <source>
        <dbReference type="ARBA" id="ARBA00023002"/>
    </source>
</evidence>
<name>A0AA43QM81_9LECA</name>
<comment type="pathway">
    <text evidence="2">Secondary metabolite biosynthesis.</text>
</comment>
<dbReference type="InterPro" id="IPR036396">
    <property type="entry name" value="Cyt_P450_sf"/>
</dbReference>
<feature type="binding site" description="axial binding residue" evidence="8">
    <location>
        <position position="331"/>
    </location>
    <ligand>
        <name>heme</name>
        <dbReference type="ChEBI" id="CHEBI:30413"/>
    </ligand>
    <ligandPart>
        <name>Fe</name>
        <dbReference type="ChEBI" id="CHEBI:18248"/>
    </ligandPart>
</feature>
<dbReference type="GO" id="GO:0016705">
    <property type="term" value="F:oxidoreductase activity, acting on paired donors, with incorporation or reduction of molecular oxygen"/>
    <property type="evidence" value="ECO:0007669"/>
    <property type="project" value="InterPro"/>
</dbReference>
<dbReference type="AlphaFoldDB" id="A0AA43QM81"/>
<accession>A0AA43QM81</accession>
<dbReference type="GO" id="GO:0004497">
    <property type="term" value="F:monooxygenase activity"/>
    <property type="evidence" value="ECO:0007669"/>
    <property type="project" value="UniProtKB-KW"/>
</dbReference>
<organism evidence="9 10">
    <name type="scientific">Ramalina farinacea</name>
    <dbReference type="NCBI Taxonomy" id="258253"/>
    <lineage>
        <taxon>Eukaryota</taxon>
        <taxon>Fungi</taxon>
        <taxon>Dikarya</taxon>
        <taxon>Ascomycota</taxon>
        <taxon>Pezizomycotina</taxon>
        <taxon>Lecanoromycetes</taxon>
        <taxon>OSLEUM clade</taxon>
        <taxon>Lecanoromycetidae</taxon>
        <taxon>Lecanorales</taxon>
        <taxon>Lecanorineae</taxon>
        <taxon>Ramalinaceae</taxon>
        <taxon>Ramalina</taxon>
    </lineage>
</organism>
<evidence type="ECO:0000256" key="4">
    <source>
        <dbReference type="ARBA" id="ARBA00022723"/>
    </source>
</evidence>
<dbReference type="Pfam" id="PF00067">
    <property type="entry name" value="p450"/>
    <property type="match status" value="1"/>
</dbReference>